<name>W2WMB9_PHYNI</name>
<gene>
    <name evidence="1" type="ORF">F441_13188</name>
</gene>
<evidence type="ECO:0000313" key="1">
    <source>
        <dbReference type="EMBL" id="ETP11283.1"/>
    </source>
</evidence>
<accession>W2WMB9</accession>
<dbReference type="Proteomes" id="UP000018958">
    <property type="component" value="Unassembled WGS sequence"/>
</dbReference>
<proteinExistence type="predicted"/>
<comment type="caution">
    <text evidence="1">The sequence shown here is derived from an EMBL/GenBank/DDBJ whole genome shotgun (WGS) entry which is preliminary data.</text>
</comment>
<sequence length="115" mass="12708">MTRKKYIPSTISEKTVKLHLMRIFKSSEGRVAEELQPSFDIMLDGCTFNGRHFIAIFAVFNYPGRCMGARPSATQSTTTIPIDSLVVSYICPSAPLNQASDEHSGSTAPITNMDY</sequence>
<dbReference type="EMBL" id="ANIX01002613">
    <property type="protein sequence ID" value="ETP11283.1"/>
    <property type="molecule type" value="Genomic_DNA"/>
</dbReference>
<organism evidence="1 2">
    <name type="scientific">Phytophthora nicotianae CJ01A1</name>
    <dbReference type="NCBI Taxonomy" id="1317063"/>
    <lineage>
        <taxon>Eukaryota</taxon>
        <taxon>Sar</taxon>
        <taxon>Stramenopiles</taxon>
        <taxon>Oomycota</taxon>
        <taxon>Peronosporomycetes</taxon>
        <taxon>Peronosporales</taxon>
        <taxon>Peronosporaceae</taxon>
        <taxon>Phytophthora</taxon>
    </lineage>
</organism>
<dbReference type="AlphaFoldDB" id="W2WMB9"/>
<reference evidence="1 2" key="1">
    <citation type="submission" date="2013-11" db="EMBL/GenBank/DDBJ databases">
        <title>The Genome Sequence of Phytophthora parasitica CJ01A1.</title>
        <authorList>
            <consortium name="The Broad Institute Genomics Platform"/>
            <person name="Russ C."/>
            <person name="Tyler B."/>
            <person name="Panabieres F."/>
            <person name="Shan W."/>
            <person name="Tripathy S."/>
            <person name="Grunwald N."/>
            <person name="Machado M."/>
            <person name="Johnson C.S."/>
            <person name="Walker B."/>
            <person name="Young S.K."/>
            <person name="Zeng Q."/>
            <person name="Gargeya S."/>
            <person name="Fitzgerald M."/>
            <person name="Haas B."/>
            <person name="Abouelleil A."/>
            <person name="Allen A.W."/>
            <person name="Alvarado L."/>
            <person name="Arachchi H.M."/>
            <person name="Berlin A.M."/>
            <person name="Chapman S.B."/>
            <person name="Gainer-Dewar J."/>
            <person name="Goldberg J."/>
            <person name="Griggs A."/>
            <person name="Gujja S."/>
            <person name="Hansen M."/>
            <person name="Howarth C."/>
            <person name="Imamovic A."/>
            <person name="Ireland A."/>
            <person name="Larimer J."/>
            <person name="McCowan C."/>
            <person name="Murphy C."/>
            <person name="Pearson M."/>
            <person name="Poon T.W."/>
            <person name="Priest M."/>
            <person name="Roberts A."/>
            <person name="Saif S."/>
            <person name="Shea T."/>
            <person name="Sisk P."/>
            <person name="Sykes S."/>
            <person name="Wortman J."/>
            <person name="Nusbaum C."/>
            <person name="Birren B."/>
        </authorList>
    </citation>
    <scope>NUCLEOTIDE SEQUENCE [LARGE SCALE GENOMIC DNA]</scope>
    <source>
        <strain evidence="1 2">CJ01A1</strain>
    </source>
</reference>
<protein>
    <submittedName>
        <fullName evidence="1">Uncharacterized protein</fullName>
    </submittedName>
</protein>
<evidence type="ECO:0000313" key="2">
    <source>
        <dbReference type="Proteomes" id="UP000018958"/>
    </source>
</evidence>
<dbReference type="OrthoDB" id="10341004at2759"/>